<dbReference type="SUPFAM" id="SSF51621">
    <property type="entry name" value="Phosphoenolpyruvate/pyruvate domain"/>
    <property type="match status" value="1"/>
</dbReference>
<name>A0A2I8VG17_9EURY</name>
<keyword evidence="3" id="KW-0460">Magnesium</keyword>
<evidence type="ECO:0000313" key="5">
    <source>
        <dbReference type="EMBL" id="AUV80861.1"/>
    </source>
</evidence>
<evidence type="ECO:0000256" key="2">
    <source>
        <dbReference type="ARBA" id="ARBA00022723"/>
    </source>
</evidence>
<keyword evidence="2" id="KW-0479">Metal-binding</keyword>
<dbReference type="PANTHER" id="PTHR32308">
    <property type="entry name" value="LYASE BETA SUBUNIT, PUTATIVE (AFU_ORTHOLOGUE AFUA_4G13030)-RELATED"/>
    <property type="match status" value="1"/>
</dbReference>
<dbReference type="InterPro" id="IPR011206">
    <property type="entry name" value="Citrate_lyase_beta/mcl1/mcl2"/>
</dbReference>
<accession>A0A2I8VG17</accession>
<dbReference type="PANTHER" id="PTHR32308:SF0">
    <property type="entry name" value="HPCH_HPAI ALDOLASE_CITRATE LYASE DOMAIN-CONTAINING PROTEIN"/>
    <property type="match status" value="1"/>
</dbReference>
<dbReference type="AlphaFoldDB" id="A0A2I8VG17"/>
<dbReference type="GO" id="GO:0016829">
    <property type="term" value="F:lyase activity"/>
    <property type="evidence" value="ECO:0007669"/>
    <property type="project" value="UniProtKB-KW"/>
</dbReference>
<evidence type="ECO:0000256" key="1">
    <source>
        <dbReference type="ARBA" id="ARBA00001946"/>
    </source>
</evidence>
<keyword evidence="6" id="KW-1185">Reference proteome</keyword>
<gene>
    <name evidence="5" type="ORF">C2R22_03635</name>
</gene>
<dbReference type="GeneID" id="35591150"/>
<proteinExistence type="predicted"/>
<dbReference type="InterPro" id="IPR040442">
    <property type="entry name" value="Pyrv_kinase-like_dom_sf"/>
</dbReference>
<organism evidence="5 6">
    <name type="scientific">Salinigranum rubrum</name>
    <dbReference type="NCBI Taxonomy" id="755307"/>
    <lineage>
        <taxon>Archaea</taxon>
        <taxon>Methanobacteriati</taxon>
        <taxon>Methanobacteriota</taxon>
        <taxon>Stenosarchaea group</taxon>
        <taxon>Halobacteria</taxon>
        <taxon>Halobacteriales</taxon>
        <taxon>Haloferacaceae</taxon>
        <taxon>Salinigranum</taxon>
    </lineage>
</organism>
<sequence length="284" mass="29743">MVRRSLLYCPGDDRSMMDKAVETAADTVIFDLEDAVAPGSKAAARERVASTLDALDDPTPSISVRINPYDLSGPEDVDAVVGDVNAPPDSIVLPKVDEGTPVETLSDHLADLGATDVDIIPLVETAAGVVAAEEIAAAPGVDAVAYGDQDFTADIGATVTDDKTESLYARQKVVVAAAAAGVDALDTVFTDIGDADGLREQTEFVVDLGFDGKLAIHPDQVPVINEAFTPADEAIEWAEDVLAGQERASEDGDGVFTVDGQMIDPPLVERARRIVERAEAAGVR</sequence>
<dbReference type="EMBL" id="CP026309">
    <property type="protein sequence ID" value="AUV80861.1"/>
    <property type="molecule type" value="Genomic_DNA"/>
</dbReference>
<dbReference type="Pfam" id="PF03328">
    <property type="entry name" value="HpcH_HpaI"/>
    <property type="match status" value="1"/>
</dbReference>
<keyword evidence="5" id="KW-0456">Lyase</keyword>
<reference evidence="5 6" key="1">
    <citation type="submission" date="2018-01" db="EMBL/GenBank/DDBJ databases">
        <title>Complete genome sequence of Salinigranum rubrum GX10T, an extremely halophilic archaeon isolated from a marine solar saltern.</title>
        <authorList>
            <person name="Han S."/>
        </authorList>
    </citation>
    <scope>NUCLEOTIDE SEQUENCE [LARGE SCALE GENOMIC DNA]</scope>
    <source>
        <strain evidence="5 6">GX10</strain>
    </source>
</reference>
<evidence type="ECO:0000259" key="4">
    <source>
        <dbReference type="Pfam" id="PF03328"/>
    </source>
</evidence>
<dbReference type="PIRSF" id="PIRSF015582">
    <property type="entry name" value="Cit_lyase_B"/>
    <property type="match status" value="1"/>
</dbReference>
<dbReference type="KEGG" id="srub:C2R22_03635"/>
<dbReference type="InterPro" id="IPR005000">
    <property type="entry name" value="Aldolase/citrate-lyase_domain"/>
</dbReference>
<evidence type="ECO:0000256" key="3">
    <source>
        <dbReference type="ARBA" id="ARBA00022842"/>
    </source>
</evidence>
<dbReference type="InterPro" id="IPR015813">
    <property type="entry name" value="Pyrv/PenolPyrv_kinase-like_dom"/>
</dbReference>
<dbReference type="Proteomes" id="UP000236584">
    <property type="component" value="Chromosome"/>
</dbReference>
<comment type="cofactor">
    <cofactor evidence="1">
        <name>Mg(2+)</name>
        <dbReference type="ChEBI" id="CHEBI:18420"/>
    </cofactor>
</comment>
<dbReference type="GO" id="GO:0000287">
    <property type="term" value="F:magnesium ion binding"/>
    <property type="evidence" value="ECO:0007669"/>
    <property type="project" value="TreeGrafter"/>
</dbReference>
<dbReference type="RefSeq" id="WP_103424548.1">
    <property type="nucleotide sequence ID" value="NZ_CP026309.1"/>
</dbReference>
<dbReference type="OrthoDB" id="9170at2157"/>
<feature type="domain" description="HpcH/HpaI aldolase/citrate lyase" evidence="4">
    <location>
        <begin position="4"/>
        <end position="218"/>
    </location>
</feature>
<dbReference type="GO" id="GO:0006107">
    <property type="term" value="P:oxaloacetate metabolic process"/>
    <property type="evidence" value="ECO:0007669"/>
    <property type="project" value="TreeGrafter"/>
</dbReference>
<protein>
    <submittedName>
        <fullName evidence="5">CoA ester lyase</fullName>
    </submittedName>
</protein>
<evidence type="ECO:0000313" key="6">
    <source>
        <dbReference type="Proteomes" id="UP000236584"/>
    </source>
</evidence>
<dbReference type="Gene3D" id="3.20.20.60">
    <property type="entry name" value="Phosphoenolpyruvate-binding domains"/>
    <property type="match status" value="1"/>
</dbReference>